<accession>A0A4Y5TZ86</accession>
<reference evidence="1 2" key="1">
    <citation type="submission" date="2019-04" db="EMBL/GenBank/DDBJ databases">
        <title>Nine Novel Phages from a Plateau Lake in Southwest China Provide Insights into Aeromonas Phage Diversity.</title>
        <authorList>
            <person name="Xiao W."/>
            <person name="Bai M."/>
            <person name="Wang Y."/>
            <person name="Cui X."/>
        </authorList>
    </citation>
    <scope>NUCLEOTIDE SEQUENCE [LARGE SCALE GENOMIC DNA]</scope>
</reference>
<name>A0A4Y5TZ86_9CAUD</name>
<gene>
    <name evidence="1" type="ORF">2L372D_052</name>
</gene>
<dbReference type="EMBL" id="MK804893">
    <property type="protein sequence ID" value="QDB73966.1"/>
    <property type="molecule type" value="Genomic_DNA"/>
</dbReference>
<protein>
    <submittedName>
        <fullName evidence="1">Uncharacterized protein</fullName>
    </submittedName>
</protein>
<dbReference type="Proteomes" id="UP000316128">
    <property type="component" value="Segment"/>
</dbReference>
<evidence type="ECO:0000313" key="1">
    <source>
        <dbReference type="EMBL" id="QDB73966.1"/>
    </source>
</evidence>
<organism evidence="1 2">
    <name type="scientific">Aeromonas phage 2L372D</name>
    <dbReference type="NCBI Taxonomy" id="2588097"/>
    <lineage>
        <taxon>Viruses</taxon>
        <taxon>Duplodnaviria</taxon>
        <taxon>Heunggongvirae</taxon>
        <taxon>Uroviricota</taxon>
        <taxon>Caudoviricetes</taxon>
        <taxon>Plateaulakevirus</taxon>
        <taxon>Plateaulakevirus pv2L372D</taxon>
    </lineage>
</organism>
<sequence>MAHNTIQEAIDSLISKKNGDIKRAVYAARIIYNGSKTEFRKNFWKDVIYELRKMDLQKQLDNLNREDC</sequence>
<evidence type="ECO:0000313" key="2">
    <source>
        <dbReference type="Proteomes" id="UP000316128"/>
    </source>
</evidence>
<keyword evidence="2" id="KW-1185">Reference proteome</keyword>
<proteinExistence type="predicted"/>